<sequence length="146" mass="16451">MKKTTLSLLLLSLIPFMETAAADQIQIEKALRHEITLSESKEVKKLYQLLLKAEHAGIYSVDHERGFVLKESFIGKQLTGEEYLEIGQGMGEVAKKTKVKSQFFIILMGQERKMVFRPSGDNSIILLGGDKIQSIPLSKIRKIFGK</sequence>
<protein>
    <recommendedName>
        <fullName evidence="4">DUF4252 domain-containing protein</fullName>
    </recommendedName>
</protein>
<keyword evidence="3" id="KW-1185">Reference proteome</keyword>
<evidence type="ECO:0000313" key="2">
    <source>
        <dbReference type="EMBL" id="GAA5496385.1"/>
    </source>
</evidence>
<accession>A0ABP9V311</accession>
<evidence type="ECO:0000256" key="1">
    <source>
        <dbReference type="SAM" id="SignalP"/>
    </source>
</evidence>
<evidence type="ECO:0008006" key="4">
    <source>
        <dbReference type="Google" id="ProtNLM"/>
    </source>
</evidence>
<gene>
    <name evidence="2" type="ORF">Rhal01_02568</name>
</gene>
<evidence type="ECO:0000313" key="3">
    <source>
        <dbReference type="Proteomes" id="UP001424741"/>
    </source>
</evidence>
<dbReference type="RefSeq" id="WP_346189067.1">
    <property type="nucleotide sequence ID" value="NZ_BAABRL010000008.1"/>
</dbReference>
<dbReference type="Proteomes" id="UP001424741">
    <property type="component" value="Unassembled WGS sequence"/>
</dbReference>
<organism evidence="2 3">
    <name type="scientific">Rubritalea halochordaticola</name>
    <dbReference type="NCBI Taxonomy" id="714537"/>
    <lineage>
        <taxon>Bacteria</taxon>
        <taxon>Pseudomonadati</taxon>
        <taxon>Verrucomicrobiota</taxon>
        <taxon>Verrucomicrobiia</taxon>
        <taxon>Verrucomicrobiales</taxon>
        <taxon>Rubritaleaceae</taxon>
        <taxon>Rubritalea</taxon>
    </lineage>
</organism>
<reference evidence="2 3" key="1">
    <citation type="submission" date="2024-02" db="EMBL/GenBank/DDBJ databases">
        <title>Rubritalea halochordaticola NBRC 107102.</title>
        <authorList>
            <person name="Ichikawa N."/>
            <person name="Katano-Makiyama Y."/>
            <person name="Hidaka K."/>
        </authorList>
    </citation>
    <scope>NUCLEOTIDE SEQUENCE [LARGE SCALE GENOMIC DNA]</scope>
    <source>
        <strain evidence="2 3">NBRC 107102</strain>
    </source>
</reference>
<name>A0ABP9V311_9BACT</name>
<feature type="chain" id="PRO_5046887470" description="DUF4252 domain-containing protein" evidence="1">
    <location>
        <begin position="22"/>
        <end position="146"/>
    </location>
</feature>
<feature type="signal peptide" evidence="1">
    <location>
        <begin position="1"/>
        <end position="21"/>
    </location>
</feature>
<dbReference type="EMBL" id="BAABRL010000008">
    <property type="protein sequence ID" value="GAA5496385.1"/>
    <property type="molecule type" value="Genomic_DNA"/>
</dbReference>
<comment type="caution">
    <text evidence="2">The sequence shown here is derived from an EMBL/GenBank/DDBJ whole genome shotgun (WGS) entry which is preliminary data.</text>
</comment>
<keyword evidence="1" id="KW-0732">Signal</keyword>
<proteinExistence type="predicted"/>